<evidence type="ECO:0000313" key="2">
    <source>
        <dbReference type="EMBL" id="BCK55418.1"/>
    </source>
</evidence>
<accession>A0A7G1KJT0</accession>
<proteinExistence type="predicted"/>
<gene>
    <name evidence="2" type="ORF">NWFMUON74_31900</name>
</gene>
<dbReference type="Proteomes" id="UP000516173">
    <property type="component" value="Chromosome"/>
</dbReference>
<dbReference type="AlphaFoldDB" id="A0A7G1KJT0"/>
<evidence type="ECO:0000256" key="1">
    <source>
        <dbReference type="SAM" id="MobiDB-lite"/>
    </source>
</evidence>
<protein>
    <submittedName>
        <fullName evidence="2">Uncharacterized protein</fullName>
    </submittedName>
</protein>
<dbReference type="EMBL" id="AP023396">
    <property type="protein sequence ID" value="BCK55418.1"/>
    <property type="molecule type" value="Genomic_DNA"/>
</dbReference>
<sequence length="70" mass="7787">MRFIPAPFWTGARRRIVVTDEQRAGYSNPDPGPGTGDTIDSALPPPPRRHRGMMPGDIVPVFRHQGEPPR</sequence>
<keyword evidence="3" id="KW-1185">Reference proteome</keyword>
<organism evidence="2 3">
    <name type="scientific">Nocardia wallacei</name>
    <dbReference type="NCBI Taxonomy" id="480035"/>
    <lineage>
        <taxon>Bacteria</taxon>
        <taxon>Bacillati</taxon>
        <taxon>Actinomycetota</taxon>
        <taxon>Actinomycetes</taxon>
        <taxon>Mycobacteriales</taxon>
        <taxon>Nocardiaceae</taxon>
        <taxon>Nocardia</taxon>
    </lineage>
</organism>
<feature type="region of interest" description="Disordered" evidence="1">
    <location>
        <begin position="20"/>
        <end position="70"/>
    </location>
</feature>
<dbReference type="KEGG" id="nwl:NWFMUON74_31900"/>
<reference evidence="2 3" key="1">
    <citation type="submission" date="2020-08" db="EMBL/GenBank/DDBJ databases">
        <title>Genome Sequencing of Nocardia wallacei strain FMUON74 and assembly.</title>
        <authorList>
            <person name="Toyokawa M."/>
            <person name="Uesaka K."/>
        </authorList>
    </citation>
    <scope>NUCLEOTIDE SEQUENCE [LARGE SCALE GENOMIC DNA]</scope>
    <source>
        <strain evidence="2 3">FMUON74</strain>
    </source>
</reference>
<name>A0A7G1KJT0_9NOCA</name>
<evidence type="ECO:0000313" key="3">
    <source>
        <dbReference type="Proteomes" id="UP000516173"/>
    </source>
</evidence>